<dbReference type="EMBL" id="JACTUZ010000258">
    <property type="protein sequence ID" value="MBC9180224.1"/>
    <property type="molecule type" value="Genomic_DNA"/>
</dbReference>
<reference evidence="2 3" key="1">
    <citation type="journal article" date="2009" name="Int. J. Syst. Evol. Microbiol.">
        <title>Transfer of Teichococcus ludipueritiae and Muricoccus roseus to the genus Roseomonas, as Roseomonas ludipueritiae comb. nov. and Roseomonas rosea comb. nov., respectively, and emended description of the genus Roseomonas.</title>
        <authorList>
            <person name="Sanchez-Porro C."/>
            <person name="Gallego V."/>
            <person name="Busse H.J."/>
            <person name="Kampfer P."/>
            <person name="Ventosa A."/>
        </authorList>
    </citation>
    <scope>NUCLEOTIDE SEQUENCE [LARGE SCALE GENOMIC DNA]</scope>
    <source>
        <strain evidence="2 3">DSM 14915</strain>
    </source>
</reference>
<protein>
    <submittedName>
        <fullName evidence="2">Uncharacterized protein</fullName>
    </submittedName>
</protein>
<keyword evidence="1" id="KW-0175">Coiled coil</keyword>
<accession>A0ABR7REZ1</accession>
<gene>
    <name evidence="2" type="ORF">IBL25_25085</name>
</gene>
<evidence type="ECO:0000256" key="1">
    <source>
        <dbReference type="SAM" id="Coils"/>
    </source>
</evidence>
<dbReference type="RefSeq" id="WP_187781182.1">
    <property type="nucleotide sequence ID" value="NZ_JACTUZ010000258.1"/>
</dbReference>
<dbReference type="Proteomes" id="UP000603940">
    <property type="component" value="Unassembled WGS sequence"/>
</dbReference>
<evidence type="ECO:0000313" key="3">
    <source>
        <dbReference type="Proteomes" id="UP000603940"/>
    </source>
</evidence>
<proteinExistence type="predicted"/>
<evidence type="ECO:0000313" key="2">
    <source>
        <dbReference type="EMBL" id="MBC9180224.1"/>
    </source>
</evidence>
<organism evidence="2 3">
    <name type="scientific">Pseudoroseomonas ludipueritiae</name>
    <dbReference type="NCBI Taxonomy" id="198093"/>
    <lineage>
        <taxon>Bacteria</taxon>
        <taxon>Pseudomonadati</taxon>
        <taxon>Pseudomonadota</taxon>
        <taxon>Alphaproteobacteria</taxon>
        <taxon>Acetobacterales</taxon>
        <taxon>Acetobacteraceae</taxon>
        <taxon>Pseudoroseomonas</taxon>
    </lineage>
</organism>
<comment type="caution">
    <text evidence="2">The sequence shown here is derived from an EMBL/GenBank/DDBJ whole genome shotgun (WGS) entry which is preliminary data.</text>
</comment>
<keyword evidence="3" id="KW-1185">Reference proteome</keyword>
<name>A0ABR7REZ1_9PROT</name>
<feature type="coiled-coil region" evidence="1">
    <location>
        <begin position="32"/>
        <end position="59"/>
    </location>
</feature>
<sequence>MNYHPEWVIPANAPDAPLSRAEITANREDDHRAKLVRAYEALENARVEIDDQIDEAAREGCEWRTTRLVQIMERATFLLKGKAV</sequence>